<dbReference type="PANTHER" id="PTHR24559">
    <property type="entry name" value="TRANSPOSON TY3-I GAG-POL POLYPROTEIN"/>
    <property type="match status" value="1"/>
</dbReference>
<accession>A0A371H1C8</accession>
<dbReference type="OrthoDB" id="1001942at2759"/>
<dbReference type="EMBL" id="QJKJ01003888">
    <property type="protein sequence ID" value="RDX96443.1"/>
    <property type="molecule type" value="Genomic_DNA"/>
</dbReference>
<evidence type="ECO:0000313" key="2">
    <source>
        <dbReference type="Proteomes" id="UP000257109"/>
    </source>
</evidence>
<dbReference type="AlphaFoldDB" id="A0A371H1C8"/>
<organism evidence="1 2">
    <name type="scientific">Mucuna pruriens</name>
    <name type="common">Velvet bean</name>
    <name type="synonym">Dolichos pruriens</name>
    <dbReference type="NCBI Taxonomy" id="157652"/>
    <lineage>
        <taxon>Eukaryota</taxon>
        <taxon>Viridiplantae</taxon>
        <taxon>Streptophyta</taxon>
        <taxon>Embryophyta</taxon>
        <taxon>Tracheophyta</taxon>
        <taxon>Spermatophyta</taxon>
        <taxon>Magnoliopsida</taxon>
        <taxon>eudicotyledons</taxon>
        <taxon>Gunneridae</taxon>
        <taxon>Pentapetalae</taxon>
        <taxon>rosids</taxon>
        <taxon>fabids</taxon>
        <taxon>Fabales</taxon>
        <taxon>Fabaceae</taxon>
        <taxon>Papilionoideae</taxon>
        <taxon>50 kb inversion clade</taxon>
        <taxon>NPAAA clade</taxon>
        <taxon>indigoferoid/millettioid clade</taxon>
        <taxon>Phaseoleae</taxon>
        <taxon>Mucuna</taxon>
    </lineage>
</organism>
<feature type="non-terminal residue" evidence="1">
    <location>
        <position position="1"/>
    </location>
</feature>
<sequence length="76" mass="8752">MCTDYTNINKACLKDSYPLPIIDALVDGVSGCNLLNFMDAYSGYNQIWMHPCDESKTAFMTDEEATYRMLMDYIFK</sequence>
<keyword evidence="2" id="KW-1185">Reference proteome</keyword>
<dbReference type="InterPro" id="IPR043502">
    <property type="entry name" value="DNA/RNA_pol_sf"/>
</dbReference>
<proteinExistence type="predicted"/>
<name>A0A371H1C8_MUCPR</name>
<dbReference type="PANTHER" id="PTHR24559:SF444">
    <property type="entry name" value="REVERSE TRANSCRIPTASE DOMAIN-CONTAINING PROTEIN"/>
    <property type="match status" value="1"/>
</dbReference>
<dbReference type="InterPro" id="IPR053134">
    <property type="entry name" value="RNA-dir_DNA_polymerase"/>
</dbReference>
<reference evidence="1" key="1">
    <citation type="submission" date="2018-05" db="EMBL/GenBank/DDBJ databases">
        <title>Draft genome of Mucuna pruriens seed.</title>
        <authorList>
            <person name="Nnadi N.E."/>
            <person name="Vos R."/>
            <person name="Hasami M.H."/>
            <person name="Devisetty U.K."/>
            <person name="Aguiy J.C."/>
        </authorList>
    </citation>
    <scope>NUCLEOTIDE SEQUENCE [LARGE SCALE GENOMIC DNA]</scope>
    <source>
        <strain evidence="1">JCA_2017</strain>
    </source>
</reference>
<dbReference type="Gene3D" id="3.30.70.270">
    <property type="match status" value="1"/>
</dbReference>
<gene>
    <name evidence="1" type="ORF">CR513_20903</name>
</gene>
<comment type="caution">
    <text evidence="1">The sequence shown here is derived from an EMBL/GenBank/DDBJ whole genome shotgun (WGS) entry which is preliminary data.</text>
</comment>
<dbReference type="Gene3D" id="3.10.10.10">
    <property type="entry name" value="HIV Type 1 Reverse Transcriptase, subunit A, domain 1"/>
    <property type="match status" value="1"/>
</dbReference>
<protein>
    <recommendedName>
        <fullName evidence="3">Reverse transcriptase domain-containing protein</fullName>
    </recommendedName>
</protein>
<evidence type="ECO:0008006" key="3">
    <source>
        <dbReference type="Google" id="ProtNLM"/>
    </source>
</evidence>
<dbReference type="InterPro" id="IPR043128">
    <property type="entry name" value="Rev_trsase/Diguanyl_cyclase"/>
</dbReference>
<evidence type="ECO:0000313" key="1">
    <source>
        <dbReference type="EMBL" id="RDX96443.1"/>
    </source>
</evidence>
<dbReference type="Proteomes" id="UP000257109">
    <property type="component" value="Unassembled WGS sequence"/>
</dbReference>
<dbReference type="SUPFAM" id="SSF56672">
    <property type="entry name" value="DNA/RNA polymerases"/>
    <property type="match status" value="1"/>
</dbReference>